<dbReference type="InterPro" id="IPR043128">
    <property type="entry name" value="Rev_trsase/Diguanyl_cyclase"/>
</dbReference>
<dbReference type="PANTHER" id="PTHR44757:SF2">
    <property type="entry name" value="BIOFILM ARCHITECTURE MAINTENANCE PROTEIN MBAA"/>
    <property type="match status" value="1"/>
</dbReference>
<dbReference type="SMART" id="SM00267">
    <property type="entry name" value="GGDEF"/>
    <property type="match status" value="1"/>
</dbReference>
<feature type="domain" description="GGDEF" evidence="1">
    <location>
        <begin position="38"/>
        <end position="161"/>
    </location>
</feature>
<dbReference type="InterPro" id="IPR029787">
    <property type="entry name" value="Nucleotide_cyclase"/>
</dbReference>
<dbReference type="Proteomes" id="UP000198688">
    <property type="component" value="Chromosome I"/>
</dbReference>
<dbReference type="Gene3D" id="3.30.70.270">
    <property type="match status" value="1"/>
</dbReference>
<dbReference type="OrthoDB" id="3283472at2"/>
<name>A0A1H1R8Z6_9ACTN</name>
<evidence type="ECO:0000313" key="3">
    <source>
        <dbReference type="Proteomes" id="UP000198688"/>
    </source>
</evidence>
<dbReference type="PROSITE" id="PS50887">
    <property type="entry name" value="GGDEF"/>
    <property type="match status" value="1"/>
</dbReference>
<dbReference type="STRING" id="113562.SAMN04489716_0510"/>
<evidence type="ECO:0000259" key="1">
    <source>
        <dbReference type="PROSITE" id="PS50887"/>
    </source>
</evidence>
<dbReference type="RefSeq" id="WP_157751124.1">
    <property type="nucleotide sequence ID" value="NZ_BOMJ01000052.1"/>
</dbReference>
<dbReference type="SUPFAM" id="SSF55073">
    <property type="entry name" value="Nucleotide cyclase"/>
    <property type="match status" value="1"/>
</dbReference>
<dbReference type="EMBL" id="LT629758">
    <property type="protein sequence ID" value="SDS31359.1"/>
    <property type="molecule type" value="Genomic_DNA"/>
</dbReference>
<accession>A0A1H1R8Z6</accession>
<protein>
    <submittedName>
        <fullName evidence="2">Diguanylate cyclase (GGDEF) domain-containing protein</fullName>
    </submittedName>
</protein>
<dbReference type="AlphaFoldDB" id="A0A1H1R8Z6"/>
<dbReference type="CDD" id="cd01949">
    <property type="entry name" value="GGDEF"/>
    <property type="match status" value="1"/>
</dbReference>
<dbReference type="InterPro" id="IPR052155">
    <property type="entry name" value="Biofilm_reg_signaling"/>
</dbReference>
<proteinExistence type="predicted"/>
<dbReference type="Pfam" id="PF00990">
    <property type="entry name" value="GGDEF"/>
    <property type="match status" value="1"/>
</dbReference>
<organism evidence="2 3">
    <name type="scientific">Actinoplanes derwentensis</name>
    <dbReference type="NCBI Taxonomy" id="113562"/>
    <lineage>
        <taxon>Bacteria</taxon>
        <taxon>Bacillati</taxon>
        <taxon>Actinomycetota</taxon>
        <taxon>Actinomycetes</taxon>
        <taxon>Micromonosporales</taxon>
        <taxon>Micromonosporaceae</taxon>
        <taxon>Actinoplanes</taxon>
    </lineage>
</organism>
<keyword evidence="3" id="KW-1185">Reference proteome</keyword>
<evidence type="ECO:0000313" key="2">
    <source>
        <dbReference type="EMBL" id="SDS31359.1"/>
    </source>
</evidence>
<reference evidence="2 3" key="1">
    <citation type="submission" date="2016-10" db="EMBL/GenBank/DDBJ databases">
        <authorList>
            <person name="de Groot N.N."/>
        </authorList>
    </citation>
    <scope>NUCLEOTIDE SEQUENCE [LARGE SCALE GENOMIC DNA]</scope>
    <source>
        <strain evidence="2 3">DSM 43941</strain>
    </source>
</reference>
<sequence length="171" mass="18518">MRLICLLRRTDRLTRLAIRARFERHSHRALARGLARGRRTAVLVIDLNGDVDDRLLVEFASVLRRCLPPGALPARLDGAGFAVLLPEINTPEAAYEVSGRLAAELGPILIDGRLVTLAAAIGVTVSGPAARTHDELMHRAELAMHKAKSLGPDTRWAIWQDSPDPGLSAAA</sequence>
<gene>
    <name evidence="2" type="ORF">SAMN04489716_0510</name>
</gene>
<dbReference type="PANTHER" id="PTHR44757">
    <property type="entry name" value="DIGUANYLATE CYCLASE DGCP"/>
    <property type="match status" value="1"/>
</dbReference>
<dbReference type="InterPro" id="IPR000160">
    <property type="entry name" value="GGDEF_dom"/>
</dbReference>